<dbReference type="InterPro" id="IPR001932">
    <property type="entry name" value="PPM-type_phosphatase-like_dom"/>
</dbReference>
<organism evidence="3 4">
    <name type="scientific">Actinomadura rayongensis</name>
    <dbReference type="NCBI Taxonomy" id="1429076"/>
    <lineage>
        <taxon>Bacteria</taxon>
        <taxon>Bacillati</taxon>
        <taxon>Actinomycetota</taxon>
        <taxon>Actinomycetes</taxon>
        <taxon>Streptosporangiales</taxon>
        <taxon>Thermomonosporaceae</taxon>
        <taxon>Actinomadura</taxon>
    </lineage>
</organism>
<name>A0A6I4WBH4_9ACTN</name>
<keyword evidence="4" id="KW-1185">Reference proteome</keyword>
<protein>
    <submittedName>
        <fullName evidence="3">SpoIIE family protein phosphatase</fullName>
    </submittedName>
</protein>
<dbReference type="OrthoDB" id="4935951at2"/>
<feature type="domain" description="PPM-type phosphatase" evidence="2">
    <location>
        <begin position="176"/>
        <end position="383"/>
    </location>
</feature>
<comment type="caution">
    <text evidence="3">The sequence shown here is derived from an EMBL/GenBank/DDBJ whole genome shotgun (WGS) entry which is preliminary data.</text>
</comment>
<keyword evidence="1" id="KW-0378">Hydrolase</keyword>
<accession>A0A6I4WBH4</accession>
<dbReference type="Pfam" id="PF07228">
    <property type="entry name" value="SpoIIE"/>
    <property type="match status" value="1"/>
</dbReference>
<dbReference type="PANTHER" id="PTHR43156:SF2">
    <property type="entry name" value="STAGE II SPORULATION PROTEIN E"/>
    <property type="match status" value="1"/>
</dbReference>
<dbReference type="Gene3D" id="3.60.40.10">
    <property type="entry name" value="PPM-type phosphatase domain"/>
    <property type="match status" value="1"/>
</dbReference>
<evidence type="ECO:0000259" key="2">
    <source>
        <dbReference type="SMART" id="SM00331"/>
    </source>
</evidence>
<dbReference type="InterPro" id="IPR052016">
    <property type="entry name" value="Bact_Sigma-Reg"/>
</dbReference>
<gene>
    <name evidence="3" type="ORF">GQ466_10125</name>
</gene>
<dbReference type="RefSeq" id="WP_161102630.1">
    <property type="nucleotide sequence ID" value="NZ_JBHLYI010000013.1"/>
</dbReference>
<sequence>MSGSTESWDVLGAAELASPVAAVDVVTDELARRFGATSVSFLFADILGRELVRLGPRSAGVAGRAAPRIELRGSVYDKVLRTQRPATEHDLASGGVRLIVPVSNRGDVIGLLELTVAAADDPALRAIRAVAHALAYMVVTDSRFTDLYKWGRRTTPLNLAAEIQHQLLPSATTLEGAEFVLAGALEPADRIGGDTYDFTLDHDTVQVSITDAMGHDIEAALLATLLVGALRRVRRAGGGLAVQATDAHRAVADHGRGALATGQLLRVRLADGACELVNAGHPWPLRLRGGAVEELELVPDLPFGVPGAGVYGVQTLTLRPGDRIVLVTDGMLEREAGAVEIPALIRDTGHLHPREAAQTLTRAVYQAVGGRLRDDATVLCMDWRGPGLG</sequence>
<proteinExistence type="predicted"/>
<dbReference type="InterPro" id="IPR036457">
    <property type="entry name" value="PPM-type-like_dom_sf"/>
</dbReference>
<dbReference type="GO" id="GO:0016791">
    <property type="term" value="F:phosphatase activity"/>
    <property type="evidence" value="ECO:0007669"/>
    <property type="project" value="TreeGrafter"/>
</dbReference>
<evidence type="ECO:0000256" key="1">
    <source>
        <dbReference type="ARBA" id="ARBA00022801"/>
    </source>
</evidence>
<dbReference type="AlphaFoldDB" id="A0A6I4WBH4"/>
<dbReference type="SUPFAM" id="SSF81606">
    <property type="entry name" value="PP2C-like"/>
    <property type="match status" value="1"/>
</dbReference>
<evidence type="ECO:0000313" key="4">
    <source>
        <dbReference type="Proteomes" id="UP000431901"/>
    </source>
</evidence>
<reference evidence="3 4" key="1">
    <citation type="submission" date="2019-12" db="EMBL/GenBank/DDBJ databases">
        <title>Nocardia macrotermitis sp. nov. and Nocardia aurantia sp. nov., isolated from the gut of the fungus growing-termite Macrotermes natalensis.</title>
        <authorList>
            <person name="Christine B."/>
            <person name="Rene B."/>
        </authorList>
    </citation>
    <scope>NUCLEOTIDE SEQUENCE [LARGE SCALE GENOMIC DNA]</scope>
    <source>
        <strain evidence="3 4">DSM 102126</strain>
    </source>
</reference>
<evidence type="ECO:0000313" key="3">
    <source>
        <dbReference type="EMBL" id="MXQ64394.1"/>
    </source>
</evidence>
<dbReference type="Proteomes" id="UP000431901">
    <property type="component" value="Unassembled WGS sequence"/>
</dbReference>
<dbReference type="PANTHER" id="PTHR43156">
    <property type="entry name" value="STAGE II SPORULATION PROTEIN E-RELATED"/>
    <property type="match status" value="1"/>
</dbReference>
<dbReference type="EMBL" id="WUTW01000002">
    <property type="protein sequence ID" value="MXQ64394.1"/>
    <property type="molecule type" value="Genomic_DNA"/>
</dbReference>
<dbReference type="SMART" id="SM00331">
    <property type="entry name" value="PP2C_SIG"/>
    <property type="match status" value="1"/>
</dbReference>